<comment type="caution">
    <text evidence="1">The sequence shown here is derived from an EMBL/GenBank/DDBJ whole genome shotgun (WGS) entry which is preliminary data.</text>
</comment>
<accession>A0A4C1YTH4</accession>
<dbReference type="EMBL" id="BGZK01001429">
    <property type="protein sequence ID" value="GBP79771.1"/>
    <property type="molecule type" value="Genomic_DNA"/>
</dbReference>
<sequence>MKIDENGVLRLKRSIKAATDVSSTLNRPAVLSGDNSIAKKRSPRVEILHALLLKAEHIVTSKSLAEVDTEPTEAEGLTPNHFLTESSAAAEGYFDDNVLLGPANWQTCQRLANHFWQKYVVERVLTYFCAPSGSQ</sequence>
<protein>
    <submittedName>
        <fullName evidence="1">Uncharacterized protein</fullName>
    </submittedName>
</protein>
<name>A0A4C1YTH4_EUMVA</name>
<evidence type="ECO:0000313" key="1">
    <source>
        <dbReference type="EMBL" id="GBP79771.1"/>
    </source>
</evidence>
<reference evidence="1 2" key="1">
    <citation type="journal article" date="2019" name="Commun. Biol.">
        <title>The bagworm genome reveals a unique fibroin gene that provides high tensile strength.</title>
        <authorList>
            <person name="Kono N."/>
            <person name="Nakamura H."/>
            <person name="Ohtoshi R."/>
            <person name="Tomita M."/>
            <person name="Numata K."/>
            <person name="Arakawa K."/>
        </authorList>
    </citation>
    <scope>NUCLEOTIDE SEQUENCE [LARGE SCALE GENOMIC DNA]</scope>
</reference>
<evidence type="ECO:0000313" key="2">
    <source>
        <dbReference type="Proteomes" id="UP000299102"/>
    </source>
</evidence>
<dbReference type="AlphaFoldDB" id="A0A4C1YTH4"/>
<organism evidence="1 2">
    <name type="scientific">Eumeta variegata</name>
    <name type="common">Bagworm moth</name>
    <name type="synonym">Eumeta japonica</name>
    <dbReference type="NCBI Taxonomy" id="151549"/>
    <lineage>
        <taxon>Eukaryota</taxon>
        <taxon>Metazoa</taxon>
        <taxon>Ecdysozoa</taxon>
        <taxon>Arthropoda</taxon>
        <taxon>Hexapoda</taxon>
        <taxon>Insecta</taxon>
        <taxon>Pterygota</taxon>
        <taxon>Neoptera</taxon>
        <taxon>Endopterygota</taxon>
        <taxon>Lepidoptera</taxon>
        <taxon>Glossata</taxon>
        <taxon>Ditrysia</taxon>
        <taxon>Tineoidea</taxon>
        <taxon>Psychidae</taxon>
        <taxon>Oiketicinae</taxon>
        <taxon>Eumeta</taxon>
    </lineage>
</organism>
<keyword evidence="2" id="KW-1185">Reference proteome</keyword>
<proteinExistence type="predicted"/>
<dbReference type="OrthoDB" id="8958038at2759"/>
<dbReference type="Proteomes" id="UP000299102">
    <property type="component" value="Unassembled WGS sequence"/>
</dbReference>
<gene>
    <name evidence="1" type="ORF">EVAR_56679_1</name>
</gene>